<proteinExistence type="predicted"/>
<feature type="transmembrane region" description="Helical" evidence="6">
    <location>
        <begin position="267"/>
        <end position="283"/>
    </location>
</feature>
<dbReference type="PANTHER" id="PTHR43652">
    <property type="entry name" value="BASIC AMINO ACID ANTIPORTER YFCC-RELATED"/>
    <property type="match status" value="1"/>
</dbReference>
<reference evidence="8" key="1">
    <citation type="submission" date="2016-01" db="EMBL/GenBank/DDBJ databases">
        <authorList>
            <person name="Mitreva M."/>
            <person name="Pepin K.H."/>
            <person name="Mihindukulasuriya K.A."/>
            <person name="Fulton R."/>
            <person name="Fronick C."/>
            <person name="O'Laughlin M."/>
            <person name="Miner T."/>
            <person name="Herter B."/>
            <person name="Rosa B.A."/>
            <person name="Cordes M."/>
            <person name="Tomlinson C."/>
            <person name="Wollam A."/>
            <person name="Palsikar V.B."/>
            <person name="Mardis E.R."/>
            <person name="Wilson R.K."/>
        </authorList>
    </citation>
    <scope>NUCLEOTIDE SEQUENCE [LARGE SCALE GENOMIC DNA]</scope>
    <source>
        <strain evidence="8">CMW8396</strain>
    </source>
</reference>
<comment type="subcellular location">
    <subcellularLocation>
        <location evidence="1">Cell membrane</location>
        <topology evidence="1">Multi-pass membrane protein</topology>
    </subcellularLocation>
</comment>
<dbReference type="EMBL" id="LRPX01000069">
    <property type="protein sequence ID" value="KXA13460.1"/>
    <property type="molecule type" value="Genomic_DNA"/>
</dbReference>
<feature type="transmembrane region" description="Helical" evidence="6">
    <location>
        <begin position="425"/>
        <end position="442"/>
    </location>
</feature>
<gene>
    <name evidence="7" type="ORF">HMPREF3206_01361</name>
</gene>
<keyword evidence="5 6" id="KW-0472">Membrane</keyword>
<evidence type="ECO:0000313" key="8">
    <source>
        <dbReference type="Proteomes" id="UP000070617"/>
    </source>
</evidence>
<comment type="caution">
    <text evidence="7">The sequence shown here is derived from an EMBL/GenBank/DDBJ whole genome shotgun (WGS) entry which is preliminary data.</text>
</comment>
<keyword evidence="2" id="KW-1003">Cell membrane</keyword>
<dbReference type="STRING" id="134605.HMPREF3206_01361"/>
<keyword evidence="3 6" id="KW-0812">Transmembrane</keyword>
<dbReference type="Proteomes" id="UP000070617">
    <property type="component" value="Unassembled WGS sequence"/>
</dbReference>
<feature type="transmembrane region" description="Helical" evidence="6">
    <location>
        <begin position="208"/>
        <end position="230"/>
    </location>
</feature>
<evidence type="ECO:0000256" key="6">
    <source>
        <dbReference type="SAM" id="Phobius"/>
    </source>
</evidence>
<feature type="transmembrane region" description="Helical" evidence="6">
    <location>
        <begin position="128"/>
        <end position="161"/>
    </location>
</feature>
<dbReference type="InterPro" id="IPR051679">
    <property type="entry name" value="DASS-Related_Transporters"/>
</dbReference>
<dbReference type="InterPro" id="IPR018385">
    <property type="entry name" value="C4_dicarb_anaerob_car-like"/>
</dbReference>
<keyword evidence="4 6" id="KW-1133">Transmembrane helix</keyword>
<dbReference type="AlphaFoldDB" id="A0A133NB08"/>
<feature type="transmembrane region" description="Helical" evidence="6">
    <location>
        <begin position="454"/>
        <end position="474"/>
    </location>
</feature>
<organism evidence="7 8">
    <name type="scientific">Fusobacterium equinum</name>
    <dbReference type="NCBI Taxonomy" id="134605"/>
    <lineage>
        <taxon>Bacteria</taxon>
        <taxon>Fusobacteriati</taxon>
        <taxon>Fusobacteriota</taxon>
        <taxon>Fusobacteriia</taxon>
        <taxon>Fusobacteriales</taxon>
        <taxon>Fusobacteriaceae</taxon>
        <taxon>Fusobacterium</taxon>
    </lineage>
</organism>
<feature type="transmembrane region" description="Helical" evidence="6">
    <location>
        <begin position="20"/>
        <end position="42"/>
    </location>
</feature>
<protein>
    <submittedName>
        <fullName evidence="7">C4-dicarboxylate anaerobic carrier</fullName>
    </submittedName>
</protein>
<evidence type="ECO:0000256" key="3">
    <source>
        <dbReference type="ARBA" id="ARBA00022692"/>
    </source>
</evidence>
<feature type="transmembrane region" description="Helical" evidence="6">
    <location>
        <begin position="324"/>
        <end position="344"/>
    </location>
</feature>
<evidence type="ECO:0000313" key="7">
    <source>
        <dbReference type="EMBL" id="KXA13460.1"/>
    </source>
</evidence>
<sequence length="477" mass="52720">MFYKKLFLIKEGENMKKKFAFPNTYVIIMAIIVLAVLLTWIIPPGEFERVKDEVSKQMIIIPGTFQYLEKNPISFLQIPLYIMKGLAKSVDIIFLVIVVGGTFNIIIETGMFQSIAAKMTKVFSKNEILIIPAFTTIFALACTTMGVNTFIGFAPIGVIVARSIGYDAIVGVAMVCLGGAIGFSTGTFNPFTTGVAQSLAGLPLFSGLGYRFFCLIVFLIVTNVYIIWYAKRIKKNPELSTVYEMERENKNIEVSSKHYDTIEKKHYLVLLVVIACFAILIYGSQKWEWKLPENGAIFIWMGILSGAVYGFSPNKIAEEFTKGARKLVFGALMIGMARAIALVLTDGKILDTTVFFLGNLLVNLPSMLQAIGMFIMQLLINGIITSGSGQAAVTMPIMLPVADIIGMTKQTSVLAFNFGDGLSNYVLPTSSALMGFIAMVGISYNNWMKFMWKLFVIWIITGSALIIIANMIHYGPF</sequence>
<dbReference type="GO" id="GO:0005886">
    <property type="term" value="C:plasma membrane"/>
    <property type="evidence" value="ECO:0007669"/>
    <property type="project" value="UniProtKB-SubCell"/>
</dbReference>
<evidence type="ECO:0000256" key="2">
    <source>
        <dbReference type="ARBA" id="ARBA00022475"/>
    </source>
</evidence>
<accession>A0A133NB08</accession>
<feature type="transmembrane region" description="Helical" evidence="6">
    <location>
        <begin position="92"/>
        <end position="116"/>
    </location>
</feature>
<evidence type="ECO:0000256" key="4">
    <source>
        <dbReference type="ARBA" id="ARBA00022989"/>
    </source>
</evidence>
<dbReference type="PANTHER" id="PTHR43652:SF6">
    <property type="entry name" value="ARGININE REPRESSOR"/>
    <property type="match status" value="1"/>
</dbReference>
<feature type="transmembrane region" description="Helical" evidence="6">
    <location>
        <begin position="295"/>
        <end position="312"/>
    </location>
</feature>
<feature type="transmembrane region" description="Helical" evidence="6">
    <location>
        <begin position="168"/>
        <end position="188"/>
    </location>
</feature>
<dbReference type="PATRIC" id="fig|134605.3.peg.1348"/>
<feature type="transmembrane region" description="Helical" evidence="6">
    <location>
        <begin position="364"/>
        <end position="385"/>
    </location>
</feature>
<evidence type="ECO:0000256" key="5">
    <source>
        <dbReference type="ARBA" id="ARBA00023136"/>
    </source>
</evidence>
<keyword evidence="8" id="KW-1185">Reference proteome</keyword>
<evidence type="ECO:0000256" key="1">
    <source>
        <dbReference type="ARBA" id="ARBA00004651"/>
    </source>
</evidence>
<name>A0A133NB08_9FUSO</name>
<dbReference type="Pfam" id="PF03606">
    <property type="entry name" value="DcuC"/>
    <property type="match status" value="1"/>
</dbReference>